<keyword evidence="3" id="KW-1185">Reference proteome</keyword>
<dbReference type="Proteomes" id="UP001202180">
    <property type="component" value="Unassembled WGS sequence"/>
</dbReference>
<comment type="caution">
    <text evidence="2">The sequence shown here is derived from an EMBL/GenBank/DDBJ whole genome shotgun (WGS) entry which is preliminary data.</text>
</comment>
<dbReference type="SUPFAM" id="SSF55729">
    <property type="entry name" value="Acyl-CoA N-acyltransferases (Nat)"/>
    <property type="match status" value="1"/>
</dbReference>
<dbReference type="PROSITE" id="PS51186">
    <property type="entry name" value="GNAT"/>
    <property type="match status" value="1"/>
</dbReference>
<reference evidence="2 3" key="1">
    <citation type="submission" date="2022-04" db="EMBL/GenBank/DDBJ databases">
        <title>Spirosoma sp. strain RP8 genome sequencing and assembly.</title>
        <authorList>
            <person name="Jung Y."/>
        </authorList>
    </citation>
    <scope>NUCLEOTIDE SEQUENCE [LARGE SCALE GENOMIC DNA]</scope>
    <source>
        <strain evidence="2 3">RP8</strain>
    </source>
</reference>
<dbReference type="EMBL" id="JALPRF010000002">
    <property type="protein sequence ID" value="MCK8492198.1"/>
    <property type="molecule type" value="Genomic_DNA"/>
</dbReference>
<feature type="domain" description="N-acetyltransferase" evidence="1">
    <location>
        <begin position="3"/>
        <end position="142"/>
    </location>
</feature>
<evidence type="ECO:0000313" key="2">
    <source>
        <dbReference type="EMBL" id="MCK8492198.1"/>
    </source>
</evidence>
<dbReference type="Pfam" id="PF00583">
    <property type="entry name" value="Acetyltransf_1"/>
    <property type="match status" value="1"/>
</dbReference>
<gene>
    <name evidence="2" type="ORF">M0L20_10090</name>
</gene>
<dbReference type="Gene3D" id="3.40.630.30">
    <property type="match status" value="1"/>
</dbReference>
<protein>
    <submittedName>
        <fullName evidence="2">GNAT family N-acetyltransferase</fullName>
    </submittedName>
</protein>
<dbReference type="CDD" id="cd04301">
    <property type="entry name" value="NAT_SF"/>
    <property type="match status" value="1"/>
</dbReference>
<dbReference type="InterPro" id="IPR000182">
    <property type="entry name" value="GNAT_dom"/>
</dbReference>
<dbReference type="RefSeq" id="WP_248476815.1">
    <property type="nucleotide sequence ID" value="NZ_JALPRF010000002.1"/>
</dbReference>
<dbReference type="InterPro" id="IPR016181">
    <property type="entry name" value="Acyl_CoA_acyltransferase"/>
</dbReference>
<proteinExistence type="predicted"/>
<sequence length="142" mass="16302">MDWKIVTMQPAYLPGLRQLYLDSRAQTFTWLDKARFASSDFDSATQDEEIRVAVVGEKPIGFVSWWPPDNFIHTLFVDYHFHHKGIGKALLDESLAQVGRPASLKCLQQNTNAVQFYQRQGWRIQAGGQSNEGAYFLMTFNQ</sequence>
<name>A0ABT0HJ62_9BACT</name>
<evidence type="ECO:0000313" key="3">
    <source>
        <dbReference type="Proteomes" id="UP001202180"/>
    </source>
</evidence>
<organism evidence="2 3">
    <name type="scientific">Spirosoma liriopis</name>
    <dbReference type="NCBI Taxonomy" id="2937440"/>
    <lineage>
        <taxon>Bacteria</taxon>
        <taxon>Pseudomonadati</taxon>
        <taxon>Bacteroidota</taxon>
        <taxon>Cytophagia</taxon>
        <taxon>Cytophagales</taxon>
        <taxon>Cytophagaceae</taxon>
        <taxon>Spirosoma</taxon>
    </lineage>
</organism>
<accession>A0ABT0HJ62</accession>
<evidence type="ECO:0000259" key="1">
    <source>
        <dbReference type="PROSITE" id="PS51186"/>
    </source>
</evidence>